<proteinExistence type="predicted"/>
<dbReference type="InterPro" id="IPR055952">
    <property type="entry name" value="DUF7530"/>
</dbReference>
<dbReference type="Pfam" id="PF24374">
    <property type="entry name" value="DUF7530"/>
    <property type="match status" value="1"/>
</dbReference>
<dbReference type="GeneID" id="71853522"/>
<keyword evidence="1" id="KW-0812">Transmembrane</keyword>
<keyword evidence="1" id="KW-0472">Membrane</keyword>
<dbReference type="Proteomes" id="UP001595821">
    <property type="component" value="Unassembled WGS sequence"/>
</dbReference>
<dbReference type="RefSeq" id="WP_246973597.1">
    <property type="nucleotide sequence ID" value="NZ_CP095397.1"/>
</dbReference>
<organism evidence="2 3">
    <name type="scientific">Natribaculum luteum</name>
    <dbReference type="NCBI Taxonomy" id="1586232"/>
    <lineage>
        <taxon>Archaea</taxon>
        <taxon>Methanobacteriati</taxon>
        <taxon>Methanobacteriota</taxon>
        <taxon>Stenosarchaea group</taxon>
        <taxon>Halobacteria</taxon>
        <taxon>Halobacteriales</taxon>
        <taxon>Natrialbaceae</taxon>
        <taxon>Natribaculum</taxon>
    </lineage>
</organism>
<protein>
    <submittedName>
        <fullName evidence="2">Uncharacterized protein</fullName>
    </submittedName>
</protein>
<sequence length="233" mass="25462">MDVEYGETWVYESMVGAIPGVDVSERVALAIQFVAFEGIILGLAAIYDLWTAAIAGTVAVVVAVTGSWLMLRFSRTVRTLPMPTTYRRLLFGSGLEVVLGVLAYVAFVTYLFVYDPRTTGESLVVTLFGPEPPIAVVYVTLLVCWDLVYRIGASWWASVTGVWRAVSYSFDAETTRRYRRVDALNVVFAATQLLLVPFVTDQPVLLVALVGHVVAVTAATVLSVRTQGREIGT</sequence>
<dbReference type="AlphaFoldDB" id="A0ABD5NYY9"/>
<keyword evidence="1" id="KW-1133">Transmembrane helix</keyword>
<name>A0ABD5NYY9_9EURY</name>
<feature type="transmembrane region" description="Helical" evidence="1">
    <location>
        <begin position="133"/>
        <end position="149"/>
    </location>
</feature>
<comment type="caution">
    <text evidence="2">The sequence shown here is derived from an EMBL/GenBank/DDBJ whole genome shotgun (WGS) entry which is preliminary data.</text>
</comment>
<gene>
    <name evidence="2" type="ORF">ACFOZ7_07995</name>
</gene>
<evidence type="ECO:0000313" key="3">
    <source>
        <dbReference type="Proteomes" id="UP001595821"/>
    </source>
</evidence>
<feature type="transmembrane region" description="Helical" evidence="1">
    <location>
        <begin position="53"/>
        <end position="71"/>
    </location>
</feature>
<feature type="transmembrane region" description="Helical" evidence="1">
    <location>
        <begin position="91"/>
        <end position="113"/>
    </location>
</feature>
<feature type="transmembrane region" description="Helical" evidence="1">
    <location>
        <begin position="205"/>
        <end position="224"/>
    </location>
</feature>
<dbReference type="EMBL" id="JBHSDJ010000023">
    <property type="protein sequence ID" value="MFC4246939.1"/>
    <property type="molecule type" value="Genomic_DNA"/>
</dbReference>
<evidence type="ECO:0000256" key="1">
    <source>
        <dbReference type="SAM" id="Phobius"/>
    </source>
</evidence>
<evidence type="ECO:0000313" key="2">
    <source>
        <dbReference type="EMBL" id="MFC4246939.1"/>
    </source>
</evidence>
<reference evidence="2 3" key="1">
    <citation type="journal article" date="2014" name="Int. J. Syst. Evol. Microbiol.">
        <title>Complete genome sequence of Corynebacterium casei LMG S-19264T (=DSM 44701T), isolated from a smear-ripened cheese.</title>
        <authorList>
            <consortium name="US DOE Joint Genome Institute (JGI-PGF)"/>
            <person name="Walter F."/>
            <person name="Albersmeier A."/>
            <person name="Kalinowski J."/>
            <person name="Ruckert C."/>
        </authorList>
    </citation>
    <scope>NUCLEOTIDE SEQUENCE [LARGE SCALE GENOMIC DNA]</scope>
    <source>
        <strain evidence="2 3">IBRC-M 10912</strain>
    </source>
</reference>
<feature type="transmembrane region" description="Helical" evidence="1">
    <location>
        <begin position="183"/>
        <end position="199"/>
    </location>
</feature>
<accession>A0ABD5NYY9</accession>